<comment type="subcellular location">
    <subcellularLocation>
        <location evidence="1">Endomembrane system</location>
        <topology evidence="1">Multi-pass membrane protein</topology>
    </subcellularLocation>
</comment>
<dbReference type="GO" id="GO:0012505">
    <property type="term" value="C:endomembrane system"/>
    <property type="evidence" value="ECO:0007669"/>
    <property type="project" value="UniProtKB-SubCell"/>
</dbReference>
<dbReference type="InterPro" id="IPR051115">
    <property type="entry name" value="LAPTM_transporter"/>
</dbReference>
<keyword evidence="4 6" id="KW-0472">Membrane</keyword>
<feature type="transmembrane region" description="Helical" evidence="6">
    <location>
        <begin position="273"/>
        <end position="292"/>
    </location>
</feature>
<feature type="compositionally biased region" description="Polar residues" evidence="5">
    <location>
        <begin position="431"/>
        <end position="446"/>
    </location>
</feature>
<keyword evidence="7" id="KW-1185">Reference proteome</keyword>
<feature type="transmembrane region" description="Helical" evidence="6">
    <location>
        <begin position="322"/>
        <end position="345"/>
    </location>
</feature>
<reference evidence="8" key="1">
    <citation type="submission" date="2025-08" db="UniProtKB">
        <authorList>
            <consortium name="RefSeq"/>
        </authorList>
    </citation>
    <scope>IDENTIFICATION</scope>
    <source>
        <tissue evidence="8">Whole organism</tissue>
    </source>
</reference>
<name>A0A8B7P7N1_HYAAZ</name>
<evidence type="ECO:0000256" key="3">
    <source>
        <dbReference type="ARBA" id="ARBA00022989"/>
    </source>
</evidence>
<feature type="transmembrane region" description="Helical" evidence="6">
    <location>
        <begin position="241"/>
        <end position="261"/>
    </location>
</feature>
<dbReference type="OrthoDB" id="10002163at2759"/>
<feature type="compositionally biased region" description="Polar residues" evidence="5">
    <location>
        <begin position="1"/>
        <end position="19"/>
    </location>
</feature>
<keyword evidence="3 6" id="KW-1133">Transmembrane helix</keyword>
<evidence type="ECO:0000256" key="6">
    <source>
        <dbReference type="SAM" id="Phobius"/>
    </source>
</evidence>
<evidence type="ECO:0000256" key="4">
    <source>
        <dbReference type="ARBA" id="ARBA00023136"/>
    </source>
</evidence>
<evidence type="ECO:0000256" key="1">
    <source>
        <dbReference type="ARBA" id="ARBA00004127"/>
    </source>
</evidence>
<feature type="region of interest" description="Disordered" evidence="5">
    <location>
        <begin position="1"/>
        <end position="37"/>
    </location>
</feature>
<evidence type="ECO:0000256" key="2">
    <source>
        <dbReference type="ARBA" id="ARBA00022692"/>
    </source>
</evidence>
<dbReference type="GeneID" id="108678306"/>
<dbReference type="AlphaFoldDB" id="A0A8B7P7N1"/>
<feature type="region of interest" description="Disordered" evidence="5">
    <location>
        <begin position="431"/>
        <end position="463"/>
    </location>
</feature>
<organism evidence="7 8">
    <name type="scientific">Hyalella azteca</name>
    <name type="common">Amphipod</name>
    <dbReference type="NCBI Taxonomy" id="294128"/>
    <lineage>
        <taxon>Eukaryota</taxon>
        <taxon>Metazoa</taxon>
        <taxon>Ecdysozoa</taxon>
        <taxon>Arthropoda</taxon>
        <taxon>Crustacea</taxon>
        <taxon>Multicrustacea</taxon>
        <taxon>Malacostraca</taxon>
        <taxon>Eumalacostraca</taxon>
        <taxon>Peracarida</taxon>
        <taxon>Amphipoda</taxon>
        <taxon>Senticaudata</taxon>
        <taxon>Talitrida</taxon>
        <taxon>Talitroidea</taxon>
        <taxon>Hyalellidae</taxon>
        <taxon>Hyalella</taxon>
    </lineage>
</organism>
<evidence type="ECO:0000313" key="7">
    <source>
        <dbReference type="Proteomes" id="UP000694843"/>
    </source>
</evidence>
<feature type="region of interest" description="Disordered" evidence="5">
    <location>
        <begin position="68"/>
        <end position="94"/>
    </location>
</feature>
<accession>A0A8B7P7N1</accession>
<dbReference type="Proteomes" id="UP000694843">
    <property type="component" value="Unplaced"/>
</dbReference>
<evidence type="ECO:0000313" key="8">
    <source>
        <dbReference type="RefSeq" id="XP_018022174.1"/>
    </source>
</evidence>
<evidence type="ECO:0000256" key="5">
    <source>
        <dbReference type="SAM" id="MobiDB-lite"/>
    </source>
</evidence>
<dbReference type="RefSeq" id="XP_018022174.1">
    <property type="nucleotide sequence ID" value="XM_018166685.2"/>
</dbReference>
<dbReference type="PANTHER" id="PTHR12479:SF10">
    <property type="entry name" value="LYSOSOMAL-ASSOCIATED TRANSMEMBRANE PROTEIN"/>
    <property type="match status" value="1"/>
</dbReference>
<dbReference type="GO" id="GO:0005765">
    <property type="term" value="C:lysosomal membrane"/>
    <property type="evidence" value="ECO:0007669"/>
    <property type="project" value="TreeGrafter"/>
</dbReference>
<gene>
    <name evidence="8" type="primary">LOC108678306</name>
</gene>
<proteinExistence type="predicted"/>
<keyword evidence="2 6" id="KW-0812">Transmembrane</keyword>
<sequence length="477" mass="51582">MMAGDFQNTGPAETTSTAHGATVDATPGISSPNDATAVATDASEVTNAVDAPSSWPVVDATAPDTVISIGSDVTDGSNPPEADVSAAGTSSGRSCARDVHQSECDSQTMMLSVAGRLRRLQTRHGRWTCFFCCHVTTGTAFIAIWHVLLHLLALSLLSLALLYPELLRSPDLTARMQWRNNIKNERIFGIGKEQDMQAVNCTHMPCSMASLPDARYPHVAPDFPLALGNLLSSHQLDSEEVSLAMFITVCTLLVTLLLFYALHRRQPSHLMPFFFLQVFDFCISSMTMMSYVTHVSSLREMLQETPAFPFRDSLLNMSTNCLTFFVLFMFLSVFLIKAYCINIIWRCYKYLLLLRTAATAAMSSAAAVQLCSAAAGGGRCSAGGRNSRNPPASEYCTQWLLEQDYRLKASGAYPEPPPSYDVAMAVALSASEQHPQPGTAAASNARQEGGAPGDDDEPLLPRYDEAMRLAGAAPPAV</sequence>
<dbReference type="OMA" id="PASEYCT"/>
<protein>
    <submittedName>
        <fullName evidence="8">Uncharacterized protein LOC108678306</fullName>
    </submittedName>
</protein>
<dbReference type="KEGG" id="hazt:108678306"/>
<feature type="transmembrane region" description="Helical" evidence="6">
    <location>
        <begin position="127"/>
        <end position="160"/>
    </location>
</feature>
<dbReference type="PANTHER" id="PTHR12479">
    <property type="entry name" value="LYSOSOMAL-ASSOCIATED TRANSMEMBRANE PROTEIN"/>
    <property type="match status" value="1"/>
</dbReference>